<accession>A0A164HM29</accession>
<dbReference type="AlphaFoldDB" id="A0A164HM29"/>
<comment type="caution">
    <text evidence="1">The sequence shown here is derived from an EMBL/GenBank/DDBJ whole genome shotgun (WGS) entry which is preliminary data.</text>
</comment>
<gene>
    <name evidence="1" type="ORF">APZ42_003330</name>
</gene>
<keyword evidence="2" id="KW-1185">Reference proteome</keyword>
<sequence>MINFEHKHSLLQYLKQPQQQIVVDKREKTKMEPPPPKICLVDKTYRM</sequence>
<dbReference type="Proteomes" id="UP000076858">
    <property type="component" value="Unassembled WGS sequence"/>
</dbReference>
<protein>
    <submittedName>
        <fullName evidence="1">Uncharacterized protein</fullName>
    </submittedName>
</protein>
<dbReference type="EMBL" id="LRGB01010335">
    <property type="protein sequence ID" value="KZS00375.1"/>
    <property type="molecule type" value="Genomic_DNA"/>
</dbReference>
<proteinExistence type="predicted"/>
<organism evidence="1 2">
    <name type="scientific">Daphnia magna</name>
    <dbReference type="NCBI Taxonomy" id="35525"/>
    <lineage>
        <taxon>Eukaryota</taxon>
        <taxon>Metazoa</taxon>
        <taxon>Ecdysozoa</taxon>
        <taxon>Arthropoda</taxon>
        <taxon>Crustacea</taxon>
        <taxon>Branchiopoda</taxon>
        <taxon>Diplostraca</taxon>
        <taxon>Cladocera</taxon>
        <taxon>Anomopoda</taxon>
        <taxon>Daphniidae</taxon>
        <taxon>Daphnia</taxon>
    </lineage>
</organism>
<evidence type="ECO:0000313" key="2">
    <source>
        <dbReference type="Proteomes" id="UP000076858"/>
    </source>
</evidence>
<evidence type="ECO:0000313" key="1">
    <source>
        <dbReference type="EMBL" id="KZS00375.1"/>
    </source>
</evidence>
<reference evidence="1 2" key="1">
    <citation type="submission" date="2016-03" db="EMBL/GenBank/DDBJ databases">
        <title>EvidentialGene: Evidence-directed Construction of Genes on Genomes.</title>
        <authorList>
            <person name="Gilbert D.G."/>
            <person name="Choi J.-H."/>
            <person name="Mockaitis K."/>
            <person name="Colbourne J."/>
            <person name="Pfrender M."/>
        </authorList>
    </citation>
    <scope>NUCLEOTIDE SEQUENCE [LARGE SCALE GENOMIC DNA]</scope>
    <source>
        <strain evidence="1 2">Xinb3</strain>
        <tissue evidence="1">Complete organism</tissue>
    </source>
</reference>
<name>A0A164HM29_9CRUS</name>